<dbReference type="SUPFAM" id="SSF52540">
    <property type="entry name" value="P-loop containing nucleoside triphosphate hydrolases"/>
    <property type="match status" value="1"/>
</dbReference>
<sequence>MKRLSSTSGNTQTSGAESAVECQICKDREWIIDGWTARPCSCLKRKRLQRRMRNAMIPEEFVDARLDNYKVETPVQQELLQMTKEYLARFDEIKDTKANSMGFVAEVGEQQIRRIGDLRKRAEYERIYNSYGLGKTHLQMAAAKELIRRGYAVLCISDTVFMNELVNSKRIDDGGIEFNRLMGAVVQAPVLVWDDIGKSKYSETKEDLYYQIINERYKARRPILFSSNEDPMTLSEKIGPAAFSRLSGMAKDFFLQVKGDDYRMRER</sequence>
<dbReference type="InterPro" id="IPR002611">
    <property type="entry name" value="IstB_ATP-bd"/>
</dbReference>
<reference evidence="2" key="1">
    <citation type="journal article" date="2024" name="Int. J. Syst. Evol. Microbiol.">
        <title>Polycladomyces zharkentensis sp. nov., a novel thermophilic cellulose- and starch-degrading member of the Bacillota from a geothermal aquifer in Kazakhstan.</title>
        <authorList>
            <person name="Mashzhan A."/>
            <person name="Kistaubayeva A."/>
            <person name="Javier-Lopez R."/>
            <person name="Bissenova U."/>
            <person name="Bissenbay A."/>
            <person name="Birkeland N.K."/>
        </authorList>
    </citation>
    <scope>NUCLEOTIDE SEQUENCE</scope>
    <source>
        <strain evidence="2">ZKZ2T</strain>
    </source>
</reference>
<dbReference type="GO" id="GO:0005524">
    <property type="term" value="F:ATP binding"/>
    <property type="evidence" value="ECO:0007669"/>
    <property type="project" value="UniProtKB-KW"/>
</dbReference>
<dbReference type="PANTHER" id="PTHR30050">
    <property type="entry name" value="CHROMOSOMAL REPLICATION INITIATOR PROTEIN DNAA"/>
    <property type="match status" value="1"/>
</dbReference>
<protein>
    <submittedName>
        <fullName evidence="2">ATP-binding protein</fullName>
    </submittedName>
</protein>
<name>A0ABS2WMT9_9BACL</name>
<comment type="caution">
    <text evidence="2">The sequence shown here is derived from an EMBL/GenBank/DDBJ whole genome shotgun (WGS) entry which is preliminary data.</text>
</comment>
<evidence type="ECO:0000313" key="3">
    <source>
        <dbReference type="Proteomes" id="UP001177120"/>
    </source>
</evidence>
<dbReference type="PANTHER" id="PTHR30050:SF4">
    <property type="entry name" value="ATP-BINDING PROTEIN RV3427C IN INSERTION SEQUENCE-RELATED"/>
    <property type="match status" value="1"/>
</dbReference>
<feature type="domain" description="IstB-like ATP-binding" evidence="1">
    <location>
        <begin position="130"/>
        <end position="266"/>
    </location>
</feature>
<keyword evidence="2" id="KW-0067">ATP-binding</keyword>
<keyword evidence="2" id="KW-0547">Nucleotide-binding</keyword>
<evidence type="ECO:0000259" key="1">
    <source>
        <dbReference type="Pfam" id="PF01695"/>
    </source>
</evidence>
<dbReference type="InterPro" id="IPR027417">
    <property type="entry name" value="P-loop_NTPase"/>
</dbReference>
<dbReference type="EMBL" id="JAFHAP010000016">
    <property type="protein sequence ID" value="MBN2910793.1"/>
    <property type="molecule type" value="Genomic_DNA"/>
</dbReference>
<dbReference type="Proteomes" id="UP001177120">
    <property type="component" value="Unassembled WGS sequence"/>
</dbReference>
<organism evidence="2 3">
    <name type="scientific">Polycladomyces zharkentensis</name>
    <dbReference type="NCBI Taxonomy" id="2807616"/>
    <lineage>
        <taxon>Bacteria</taxon>
        <taxon>Bacillati</taxon>
        <taxon>Bacillota</taxon>
        <taxon>Bacilli</taxon>
        <taxon>Bacillales</taxon>
        <taxon>Thermoactinomycetaceae</taxon>
        <taxon>Polycladomyces</taxon>
    </lineage>
</organism>
<evidence type="ECO:0000313" key="2">
    <source>
        <dbReference type="EMBL" id="MBN2910793.1"/>
    </source>
</evidence>
<dbReference type="CDD" id="cd00009">
    <property type="entry name" value="AAA"/>
    <property type="match status" value="1"/>
</dbReference>
<proteinExistence type="predicted"/>
<gene>
    <name evidence="2" type="ORF">JQC72_14935</name>
</gene>
<dbReference type="Pfam" id="PF01695">
    <property type="entry name" value="IstB_IS21"/>
    <property type="match status" value="1"/>
</dbReference>
<accession>A0ABS2WMT9</accession>
<dbReference type="Gene3D" id="3.40.50.300">
    <property type="entry name" value="P-loop containing nucleotide triphosphate hydrolases"/>
    <property type="match status" value="1"/>
</dbReference>
<keyword evidence="3" id="KW-1185">Reference proteome</keyword>